<proteinExistence type="predicted"/>
<evidence type="ECO:0000313" key="2">
    <source>
        <dbReference type="EMBL" id="CAJ0932471.1"/>
    </source>
</evidence>
<feature type="compositionally biased region" description="Polar residues" evidence="1">
    <location>
        <begin position="91"/>
        <end position="101"/>
    </location>
</feature>
<accession>A0ABN9L813</accession>
<evidence type="ECO:0000313" key="3">
    <source>
        <dbReference type="Proteomes" id="UP001176940"/>
    </source>
</evidence>
<dbReference type="EMBL" id="CAUEEQ010008552">
    <property type="protein sequence ID" value="CAJ0932471.1"/>
    <property type="molecule type" value="Genomic_DNA"/>
</dbReference>
<gene>
    <name evidence="2" type="ORF">RIMI_LOCUS5100318</name>
</gene>
<sequence>MENATSSVVRALSAEVGLRKKKSQHAAYCCDFRMRLANMDLQRGTRLNDGRLQDYKHFHVFNMFGFNKDECWNSDYDSTWEDEEPPYKMQKPQNWHRSGNRSARDMQRYRHGYDKADLDTADDPISIGTNNFSTNSSQIFVASNDSLCASDLHSFSIGFSGKNAEPAVLPEPDGVSALRVALRRFATRRNHRATVVADRRQQKNVTCNVFLQCCVRHFRPCMRVRNSTPTSPQLTMGQRMRWKNASAAPIVRRIHC</sequence>
<organism evidence="2 3">
    <name type="scientific">Ranitomeya imitator</name>
    <name type="common">mimic poison frog</name>
    <dbReference type="NCBI Taxonomy" id="111125"/>
    <lineage>
        <taxon>Eukaryota</taxon>
        <taxon>Metazoa</taxon>
        <taxon>Chordata</taxon>
        <taxon>Craniata</taxon>
        <taxon>Vertebrata</taxon>
        <taxon>Euteleostomi</taxon>
        <taxon>Amphibia</taxon>
        <taxon>Batrachia</taxon>
        <taxon>Anura</taxon>
        <taxon>Neobatrachia</taxon>
        <taxon>Hyloidea</taxon>
        <taxon>Dendrobatidae</taxon>
        <taxon>Dendrobatinae</taxon>
        <taxon>Ranitomeya</taxon>
    </lineage>
</organism>
<feature type="region of interest" description="Disordered" evidence="1">
    <location>
        <begin position="83"/>
        <end position="103"/>
    </location>
</feature>
<reference evidence="2" key="1">
    <citation type="submission" date="2023-07" db="EMBL/GenBank/DDBJ databases">
        <authorList>
            <person name="Stuckert A."/>
        </authorList>
    </citation>
    <scope>NUCLEOTIDE SEQUENCE</scope>
</reference>
<evidence type="ECO:0000256" key="1">
    <source>
        <dbReference type="SAM" id="MobiDB-lite"/>
    </source>
</evidence>
<keyword evidence="3" id="KW-1185">Reference proteome</keyword>
<name>A0ABN9L813_9NEOB</name>
<comment type="caution">
    <text evidence="2">The sequence shown here is derived from an EMBL/GenBank/DDBJ whole genome shotgun (WGS) entry which is preliminary data.</text>
</comment>
<dbReference type="Proteomes" id="UP001176940">
    <property type="component" value="Unassembled WGS sequence"/>
</dbReference>
<protein>
    <submittedName>
        <fullName evidence="2">Uncharacterized protein</fullName>
    </submittedName>
</protein>